<evidence type="ECO:0000313" key="1">
    <source>
        <dbReference type="EMBL" id="MFC4856859.1"/>
    </source>
</evidence>
<organism evidence="1 2">
    <name type="scientific">Actinophytocola glycyrrhizae</name>
    <dbReference type="NCBI Taxonomy" id="2044873"/>
    <lineage>
        <taxon>Bacteria</taxon>
        <taxon>Bacillati</taxon>
        <taxon>Actinomycetota</taxon>
        <taxon>Actinomycetes</taxon>
        <taxon>Pseudonocardiales</taxon>
        <taxon>Pseudonocardiaceae</taxon>
    </lineage>
</organism>
<protein>
    <submittedName>
        <fullName evidence="1">Uncharacterized protein</fullName>
    </submittedName>
</protein>
<dbReference type="RefSeq" id="WP_378058846.1">
    <property type="nucleotide sequence ID" value="NZ_JBHSIS010000011.1"/>
</dbReference>
<comment type="caution">
    <text evidence="1">The sequence shown here is derived from an EMBL/GenBank/DDBJ whole genome shotgun (WGS) entry which is preliminary data.</text>
</comment>
<proteinExistence type="predicted"/>
<sequence>MTTSRPGAAVWLDIPEDCRMSGEFTGDHDLHIVFGDVKDGVEMLFERPALERFVKLATELLTLPIPVDPGEDLPRLRVPAV</sequence>
<name>A0ABV9S7E4_9PSEU</name>
<evidence type="ECO:0000313" key="2">
    <source>
        <dbReference type="Proteomes" id="UP001595859"/>
    </source>
</evidence>
<dbReference type="EMBL" id="JBHSIS010000011">
    <property type="protein sequence ID" value="MFC4856859.1"/>
    <property type="molecule type" value="Genomic_DNA"/>
</dbReference>
<keyword evidence="2" id="KW-1185">Reference proteome</keyword>
<gene>
    <name evidence="1" type="ORF">ACFPCV_25430</name>
</gene>
<dbReference type="Proteomes" id="UP001595859">
    <property type="component" value="Unassembled WGS sequence"/>
</dbReference>
<reference evidence="2" key="1">
    <citation type="journal article" date="2019" name="Int. J. Syst. Evol. Microbiol.">
        <title>The Global Catalogue of Microorganisms (GCM) 10K type strain sequencing project: providing services to taxonomists for standard genome sequencing and annotation.</title>
        <authorList>
            <consortium name="The Broad Institute Genomics Platform"/>
            <consortium name="The Broad Institute Genome Sequencing Center for Infectious Disease"/>
            <person name="Wu L."/>
            <person name="Ma J."/>
        </authorList>
    </citation>
    <scope>NUCLEOTIDE SEQUENCE [LARGE SCALE GENOMIC DNA]</scope>
    <source>
        <strain evidence="2">ZS-22-S1</strain>
    </source>
</reference>
<accession>A0ABV9S7E4</accession>